<dbReference type="RefSeq" id="WP_377189787.1">
    <property type="nucleotide sequence ID" value="NZ_JBHUPD010000004.1"/>
</dbReference>
<dbReference type="EMBL" id="JBHUPD010000004">
    <property type="protein sequence ID" value="MFD2874668.1"/>
    <property type="molecule type" value="Genomic_DNA"/>
</dbReference>
<evidence type="ECO:0008006" key="3">
    <source>
        <dbReference type="Google" id="ProtNLM"/>
    </source>
</evidence>
<keyword evidence="2" id="KW-1185">Reference proteome</keyword>
<sequence>MAEPVSKQFLLPNSRQSIKSSVEELLDFIVKQLPAAVNKEAISFKIEVILIELLTNGIKHAGTKETFLDITVDDNSINIDKKDFGNRYQPGNITSLLVHDPGYRELLTKDGLHSMYAVVTSDTQIKFVCEEADDQDSPLDVSNLMEHFGLLIITKASDNFTYEYDIAKGLNTFSVYVKV</sequence>
<reference evidence="2" key="1">
    <citation type="journal article" date="2019" name="Int. J. Syst. Evol. Microbiol.">
        <title>The Global Catalogue of Microorganisms (GCM) 10K type strain sequencing project: providing services to taxonomists for standard genome sequencing and annotation.</title>
        <authorList>
            <consortium name="The Broad Institute Genomics Platform"/>
            <consortium name="The Broad Institute Genome Sequencing Center for Infectious Disease"/>
            <person name="Wu L."/>
            <person name="Ma J."/>
        </authorList>
    </citation>
    <scope>NUCLEOTIDE SEQUENCE [LARGE SCALE GENOMIC DNA]</scope>
    <source>
        <strain evidence="2">KCTC 22437</strain>
    </source>
</reference>
<protein>
    <recommendedName>
        <fullName evidence="3">Histidine kinase/HSP90-like ATPase domain-containing protein</fullName>
    </recommendedName>
</protein>
<evidence type="ECO:0000313" key="1">
    <source>
        <dbReference type="EMBL" id="MFD2874668.1"/>
    </source>
</evidence>
<dbReference type="Proteomes" id="UP001597557">
    <property type="component" value="Unassembled WGS sequence"/>
</dbReference>
<gene>
    <name evidence="1" type="ORF">ACFS5N_19440</name>
</gene>
<comment type="caution">
    <text evidence="1">The sequence shown here is derived from an EMBL/GenBank/DDBJ whole genome shotgun (WGS) entry which is preliminary data.</text>
</comment>
<organism evidence="1 2">
    <name type="scientific">Mucilaginibacter ximonensis</name>
    <dbReference type="NCBI Taxonomy" id="538021"/>
    <lineage>
        <taxon>Bacteria</taxon>
        <taxon>Pseudomonadati</taxon>
        <taxon>Bacteroidota</taxon>
        <taxon>Sphingobacteriia</taxon>
        <taxon>Sphingobacteriales</taxon>
        <taxon>Sphingobacteriaceae</taxon>
        <taxon>Mucilaginibacter</taxon>
    </lineage>
</organism>
<evidence type="ECO:0000313" key="2">
    <source>
        <dbReference type="Proteomes" id="UP001597557"/>
    </source>
</evidence>
<name>A0ABW5YH00_9SPHI</name>
<accession>A0ABW5YH00</accession>
<proteinExistence type="predicted"/>